<evidence type="ECO:0008006" key="4">
    <source>
        <dbReference type="Google" id="ProtNLM"/>
    </source>
</evidence>
<name>A0A1F6E779_9BACT</name>
<dbReference type="NCBIfam" id="TIGR01409">
    <property type="entry name" value="TAT_signal_seq"/>
    <property type="match status" value="1"/>
</dbReference>
<comment type="caution">
    <text evidence="2">The sequence shown here is derived from an EMBL/GenBank/DDBJ whole genome shotgun (WGS) entry which is preliminary data.</text>
</comment>
<dbReference type="PROSITE" id="PS51318">
    <property type="entry name" value="TAT"/>
    <property type="match status" value="1"/>
</dbReference>
<dbReference type="Proteomes" id="UP000176914">
    <property type="component" value="Unassembled WGS sequence"/>
</dbReference>
<evidence type="ECO:0000313" key="3">
    <source>
        <dbReference type="Proteomes" id="UP000176914"/>
    </source>
</evidence>
<sequence>MVEEWSRRGLLKRAAIAGAALTLGAHESAAKQSPSNDIPAAIDSGVKERDDAQELNRINREMQDAIKKGDMEKIRKLTDDLDKHLKRLLDRQNK</sequence>
<feature type="region of interest" description="Disordered" evidence="1">
    <location>
        <begin position="25"/>
        <end position="56"/>
    </location>
</feature>
<dbReference type="InterPro" id="IPR006311">
    <property type="entry name" value="TAT_signal"/>
</dbReference>
<proteinExistence type="predicted"/>
<evidence type="ECO:0000256" key="1">
    <source>
        <dbReference type="SAM" id="MobiDB-lite"/>
    </source>
</evidence>
<dbReference type="AlphaFoldDB" id="A0A1F6E779"/>
<dbReference type="InterPro" id="IPR019546">
    <property type="entry name" value="TAT_signal_bac_arc"/>
</dbReference>
<gene>
    <name evidence="2" type="ORF">A3C20_00755</name>
</gene>
<organism evidence="2 3">
    <name type="scientific">Candidatus Kaiserbacteria bacterium RIFCSPHIGHO2_02_FULL_55_25</name>
    <dbReference type="NCBI Taxonomy" id="1798498"/>
    <lineage>
        <taxon>Bacteria</taxon>
        <taxon>Candidatus Kaiseribacteriota</taxon>
    </lineage>
</organism>
<evidence type="ECO:0000313" key="2">
    <source>
        <dbReference type="EMBL" id="OGG69481.1"/>
    </source>
</evidence>
<accession>A0A1F6E779</accession>
<dbReference type="EMBL" id="MFLL01000011">
    <property type="protein sequence ID" value="OGG69481.1"/>
    <property type="molecule type" value="Genomic_DNA"/>
</dbReference>
<feature type="compositionally biased region" description="Basic and acidic residues" evidence="1">
    <location>
        <begin position="45"/>
        <end position="56"/>
    </location>
</feature>
<protein>
    <recommendedName>
        <fullName evidence="4">Twin-arginine translocation signal domain-containing protein</fullName>
    </recommendedName>
</protein>
<reference evidence="2 3" key="1">
    <citation type="journal article" date="2016" name="Nat. Commun.">
        <title>Thousands of microbial genomes shed light on interconnected biogeochemical processes in an aquifer system.</title>
        <authorList>
            <person name="Anantharaman K."/>
            <person name="Brown C.T."/>
            <person name="Hug L.A."/>
            <person name="Sharon I."/>
            <person name="Castelle C.J."/>
            <person name="Probst A.J."/>
            <person name="Thomas B.C."/>
            <person name="Singh A."/>
            <person name="Wilkins M.J."/>
            <person name="Karaoz U."/>
            <person name="Brodie E.L."/>
            <person name="Williams K.H."/>
            <person name="Hubbard S.S."/>
            <person name="Banfield J.F."/>
        </authorList>
    </citation>
    <scope>NUCLEOTIDE SEQUENCE [LARGE SCALE GENOMIC DNA]</scope>
</reference>